<evidence type="ECO:0000313" key="2">
    <source>
        <dbReference type="Proteomes" id="UP000484076"/>
    </source>
</evidence>
<dbReference type="RefSeq" id="WP_152824914.1">
    <property type="nucleotide sequence ID" value="NZ_WHUT02000003.1"/>
</dbReference>
<name>A0A8X8GTA2_9RHOB</name>
<sequence length="245" mass="27243">MSIRALTDLLVRPFGYKTILTPKGFRITRRRGSELVYLHQYAGGYDEYRAMQVFTNKRKLNKVWADDGTLAAVAAHLAERGGAVQRGICHGARNGYEVAKLRELTGADVIGTDISETATQFPDMVVWDFHQTNPEWLGAFDFVYTNSLDQAMQPDVALAAWAGQLRPGGCVFIEHTMGHSAQGASEMDPFGAHPMCMPYLFFRWGKGLYTLTEILEPGPKTNNGRQVWMFVLEPVATPVALEQVA</sequence>
<dbReference type="SUPFAM" id="SSF53335">
    <property type="entry name" value="S-adenosyl-L-methionine-dependent methyltransferases"/>
    <property type="match status" value="1"/>
</dbReference>
<keyword evidence="2" id="KW-1185">Reference proteome</keyword>
<proteinExistence type="predicted"/>
<dbReference type="EMBL" id="WHUT02000003">
    <property type="protein sequence ID" value="NUB43938.1"/>
    <property type="molecule type" value="Genomic_DNA"/>
</dbReference>
<dbReference type="InterPro" id="IPR029063">
    <property type="entry name" value="SAM-dependent_MTases_sf"/>
</dbReference>
<reference evidence="1" key="1">
    <citation type="submission" date="2020-05" db="EMBL/GenBank/DDBJ databases">
        <title>Fertoebacter nigrum gen. nov., sp. nov., a new member of the family Rhodobacteraceae.</title>
        <authorList>
            <person name="Szuroczki S."/>
            <person name="Abbaszade G."/>
            <person name="Buni D."/>
            <person name="Schumann P."/>
            <person name="Toth E."/>
        </authorList>
    </citation>
    <scope>NUCLEOTIDE SEQUENCE</scope>
    <source>
        <strain evidence="1">RG-N-1a</strain>
    </source>
</reference>
<gene>
    <name evidence="1" type="ORF">GEU84_006070</name>
</gene>
<dbReference type="Gene3D" id="3.40.50.150">
    <property type="entry name" value="Vaccinia Virus protein VP39"/>
    <property type="match status" value="1"/>
</dbReference>
<accession>A0A8X8GTA2</accession>
<dbReference type="Proteomes" id="UP000484076">
    <property type="component" value="Unassembled WGS sequence"/>
</dbReference>
<comment type="caution">
    <text evidence="1">The sequence shown here is derived from an EMBL/GenBank/DDBJ whole genome shotgun (WGS) entry which is preliminary data.</text>
</comment>
<organism evidence="1 2">
    <name type="scientific">Fertoeibacter niger</name>
    <dbReference type="NCBI Taxonomy" id="2656921"/>
    <lineage>
        <taxon>Bacteria</taxon>
        <taxon>Pseudomonadati</taxon>
        <taxon>Pseudomonadota</taxon>
        <taxon>Alphaproteobacteria</taxon>
        <taxon>Rhodobacterales</taxon>
        <taxon>Paracoccaceae</taxon>
        <taxon>Fertoeibacter</taxon>
    </lineage>
</organism>
<evidence type="ECO:0000313" key="1">
    <source>
        <dbReference type="EMBL" id="NUB43938.1"/>
    </source>
</evidence>
<protein>
    <submittedName>
        <fullName evidence="1">Uncharacterized protein</fullName>
    </submittedName>
</protein>
<dbReference type="AlphaFoldDB" id="A0A8X8GTA2"/>